<evidence type="ECO:0000256" key="5">
    <source>
        <dbReference type="ARBA" id="ARBA00022777"/>
    </source>
</evidence>
<dbReference type="SUPFAM" id="SSF56112">
    <property type="entry name" value="Protein kinase-like (PK-like)"/>
    <property type="match status" value="1"/>
</dbReference>
<dbReference type="GO" id="GO:0005524">
    <property type="term" value="F:ATP binding"/>
    <property type="evidence" value="ECO:0007669"/>
    <property type="project" value="UniProtKB-UniRule"/>
</dbReference>
<feature type="region of interest" description="Disordered" evidence="8">
    <location>
        <begin position="1"/>
        <end position="23"/>
    </location>
</feature>
<dbReference type="Proteomes" id="UP000000267">
    <property type="component" value="Unassembled WGS sequence"/>
</dbReference>
<feature type="compositionally biased region" description="Low complexity" evidence="8">
    <location>
        <begin position="71"/>
        <end position="80"/>
    </location>
</feature>
<dbReference type="RefSeq" id="XP_001642940.1">
    <property type="nucleotide sequence ID" value="XM_001642890.1"/>
</dbReference>
<dbReference type="InParanoid" id="A7TRN0"/>
<feature type="domain" description="Protein kinase" evidence="9">
    <location>
        <begin position="94"/>
        <end position="390"/>
    </location>
</feature>
<dbReference type="FunCoup" id="A7TRN0">
    <property type="interactions" value="584"/>
</dbReference>
<dbReference type="GO" id="GO:1900481">
    <property type="term" value="P:negative regulation of diacylglycerol biosynthetic process"/>
    <property type="evidence" value="ECO:0007669"/>
    <property type="project" value="EnsemblFungi"/>
</dbReference>
<evidence type="ECO:0000256" key="2">
    <source>
        <dbReference type="ARBA" id="ARBA00022527"/>
    </source>
</evidence>
<keyword evidence="5" id="KW-0418">Kinase</keyword>
<dbReference type="GO" id="GO:0030163">
    <property type="term" value="P:protein catabolic process"/>
    <property type="evidence" value="ECO:0007669"/>
    <property type="project" value="EnsemblFungi"/>
</dbReference>
<dbReference type="SMART" id="SM00220">
    <property type="entry name" value="S_TKc"/>
    <property type="match status" value="1"/>
</dbReference>
<dbReference type="STRING" id="436907.A7TRN0"/>
<dbReference type="PANTHER" id="PTHR24346:SF82">
    <property type="entry name" value="KP78A-RELATED"/>
    <property type="match status" value="1"/>
</dbReference>
<dbReference type="GO" id="GO:0000144">
    <property type="term" value="C:cellular bud neck septin ring"/>
    <property type="evidence" value="ECO:0007669"/>
    <property type="project" value="EnsemblFungi"/>
</dbReference>
<accession>A7TRN0</accession>
<dbReference type="OMA" id="HLPFNDD"/>
<comment type="similarity">
    <text evidence="1">Belongs to the protein kinase superfamily. CAMK Ser/Thr protein kinase family. NIM1 subfamily.</text>
</comment>
<evidence type="ECO:0000256" key="7">
    <source>
        <dbReference type="PROSITE-ProRule" id="PRU10141"/>
    </source>
</evidence>
<keyword evidence="11" id="KW-1185">Reference proteome</keyword>
<evidence type="ECO:0000256" key="1">
    <source>
        <dbReference type="ARBA" id="ARBA00010791"/>
    </source>
</evidence>
<dbReference type="PANTHER" id="PTHR24346">
    <property type="entry name" value="MAP/MICROTUBULE AFFINITY-REGULATING KINASE"/>
    <property type="match status" value="1"/>
</dbReference>
<dbReference type="PROSITE" id="PS00107">
    <property type="entry name" value="PROTEIN_KINASE_ATP"/>
    <property type="match status" value="1"/>
</dbReference>
<dbReference type="PhylomeDB" id="A7TRN0"/>
<dbReference type="HOGENOM" id="CLU_246317_0_0_1"/>
<feature type="binding site" evidence="7">
    <location>
        <position position="123"/>
    </location>
    <ligand>
        <name>ATP</name>
        <dbReference type="ChEBI" id="CHEBI:30616"/>
    </ligand>
</feature>
<dbReference type="Pfam" id="PF00069">
    <property type="entry name" value="Pkinase"/>
    <property type="match status" value="1"/>
</dbReference>
<dbReference type="GO" id="GO:0004674">
    <property type="term" value="F:protein serine/threonine kinase activity"/>
    <property type="evidence" value="ECO:0007669"/>
    <property type="project" value="UniProtKB-KW"/>
</dbReference>
<feature type="region of interest" description="Disordered" evidence="8">
    <location>
        <begin position="49"/>
        <end position="103"/>
    </location>
</feature>
<dbReference type="Gene3D" id="1.10.510.10">
    <property type="entry name" value="Transferase(Phosphotransferase) domain 1"/>
    <property type="match status" value="1"/>
</dbReference>
<dbReference type="KEGG" id="vpo:Kpol_431p9"/>
<dbReference type="InterPro" id="IPR017441">
    <property type="entry name" value="Protein_kinase_ATP_BS"/>
</dbReference>
<evidence type="ECO:0000256" key="3">
    <source>
        <dbReference type="ARBA" id="ARBA00022679"/>
    </source>
</evidence>
<dbReference type="InterPro" id="IPR011009">
    <property type="entry name" value="Kinase-like_dom_sf"/>
</dbReference>
<keyword evidence="3" id="KW-0808">Transferase</keyword>
<keyword evidence="4 7" id="KW-0547">Nucleotide-binding</keyword>
<dbReference type="InterPro" id="IPR008271">
    <property type="entry name" value="Ser/Thr_kinase_AS"/>
</dbReference>
<dbReference type="EMBL" id="DS480483">
    <property type="protein sequence ID" value="EDO15082.1"/>
    <property type="molecule type" value="Genomic_DNA"/>
</dbReference>
<dbReference type="PROSITE" id="PS00108">
    <property type="entry name" value="PROTEIN_KINASE_ST"/>
    <property type="match status" value="1"/>
</dbReference>
<keyword evidence="6 7" id="KW-0067">ATP-binding</keyword>
<dbReference type="GO" id="GO:0044879">
    <property type="term" value="P:mitotic morphogenesis checkpoint signaling"/>
    <property type="evidence" value="ECO:0007669"/>
    <property type="project" value="EnsemblFungi"/>
</dbReference>
<proteinExistence type="inferred from homology"/>
<dbReference type="OrthoDB" id="504170at2759"/>
<dbReference type="InterPro" id="IPR000719">
    <property type="entry name" value="Prot_kinase_dom"/>
</dbReference>
<name>A7TRN0_VANPO</name>
<evidence type="ECO:0000256" key="4">
    <source>
        <dbReference type="ARBA" id="ARBA00022741"/>
    </source>
</evidence>
<reference evidence="10 11" key="1">
    <citation type="journal article" date="2007" name="Proc. Natl. Acad. Sci. U.S.A.">
        <title>Independent sorting-out of thousands of duplicated gene pairs in two yeast species descended from a whole-genome duplication.</title>
        <authorList>
            <person name="Scannell D.R."/>
            <person name="Frank A.C."/>
            <person name="Conant G.C."/>
            <person name="Byrne K.P."/>
            <person name="Woolfit M."/>
            <person name="Wolfe K.H."/>
        </authorList>
    </citation>
    <scope>NUCLEOTIDE SEQUENCE [LARGE SCALE GENOMIC DNA]</scope>
    <source>
        <strain evidence="11">ATCC 22028 / DSM 70294 / BCRC 21397 / CBS 2163 / NBRC 10782 / NRRL Y-8283 / UCD 57-17</strain>
    </source>
</reference>
<protein>
    <recommendedName>
        <fullName evidence="9">Protein kinase domain-containing protein</fullName>
    </recommendedName>
</protein>
<keyword evidence="2" id="KW-0723">Serine/threonine-protein kinase</keyword>
<dbReference type="GO" id="GO:1902935">
    <property type="term" value="P:protein localization to septin ring"/>
    <property type="evidence" value="ECO:0007669"/>
    <property type="project" value="EnsemblFungi"/>
</dbReference>
<sequence length="1552" mass="174467">MVSVNKYRSSSQHRGVRTSGSINSLSTIEQNHLDQVVKSVTDATKRLSQQESTMTGGGGGSGAAALSKTPTLSTASNNSKNKNKRRTRDTVGPWKLGKTLGKGSSGRVRLAKNIETGKLAAIKIVPKNKKFNNQHRSKNTNSNNGDLFLSYSSIHNTTNTHNARNTDNTAIENSGGGNPYGIEREIVIMKLLSHPNVMALYEVWENNNELYLVLEYVDGGELFDYLVSKGKLTESEAVHYFKQIINGISYCHSFNICHRDLKPENLLLDKKRRIIKIADFGMAALQVSNRLLQTSCGSPHYASPEIVMGKCYNGAPSDIWSCGIILFALLTGHLPFNDDNIKKLLIKVQNGRYQMPSYISQEAKNLISRILVVDPSKRISTEQILSHPLLTKYDKRLGKKDRKVTKNNKIMHRGKSNSDLNMLSNIPQNTEIVKLRARSDIDESILKNLQILWHGISRDIIIAKLLQTPMSEEKLIYSLLWKYKQINFKSSKAPSISSASVNISVSAQDTETSTNTRTNSNSATDISIPFVNTEPLQFNKINPVVTIDTPVENDAPKILQKAQFSLHSLPKSGSESEKDMQFDKNLPPALPPVALPIFPVSSSKVFKKSSSTISIRSRSSLQTSSSIKGISPSTPKHFLHLSPSNRSLIHSPSMKRMHVPVSERRTLVNSESKRSLYSLQSISKRSLNLNEFLKENESGKNEDYTYQATFLNSENLPPLPKLDSEADFETICNQLLFSDALDKILEEEESSATTKKDKELSVHLMESENVSEHTIKATIEKFEESSLEKNDITERKDSVVFDEIKNSFVLEAARTIDEANTIEESEVREVEKKRSPLQDLTNNYHAIKNSKQEKEAIMVKPNLITLAKFPEETEKKEVPVKKEYNIRAASTKIETVSRPSLDPRRNFTNPTSDRVESLLKNINAEEKKKAALSDKAWFESRIKVTSSTKEPTKAIDLSQNSISKLYAHNEIYPENLRNDRMSMAESRLISFDHISNVASKRFSTLSTNTDMSNPSVLAHSSTIKNYGSLLEMPKSFKTTSTTFKDLSEFLVSDESVNFLELSKSGTGNIKKSPSLKKDISMYSALSIPKLEAKAAFNLNASHGDLSSVRSLSASDRDVSDMTYAREIPSNIYTAQAIKLSAGTSEMVKTQILSYDEKETDSSLNKFEDAPTDSNSIGSSMTSSSISRSALYTDQKVYKKAVSIDTLNTPNILTPATDVRVSLYVNNNLNSNLILPRETTEEILSKFKLTPEKTTTNEYVQKRYSMVPVNDNENSLALSHSVISMFKDLEEEMDQTPTKENVQSTMKIELHTNDDNVTKPNRVTMLFDDDFVPSGNNGLPEKNEWRNKANDLIEQSEDMLNQEHYVANKDQEITNVSDNNIMKEGTKNETNNLLKPKFNESDDAKREFNDVNKAKSKPVESTSKNNWFSRLFSGFKVNDNISKKLVRDHVTNISFDLVNSLTLKEFSKYNIEYKLKNLHRTSARERVEYDCKFLKGNFKFKIKIEGIKESGQTIVTLKKKSKLSGAHDTAFEKFDQDVDKLIRDTERRIALHN</sequence>
<gene>
    <name evidence="10" type="ORF">Kpol_431p9</name>
</gene>
<evidence type="ECO:0000259" key="9">
    <source>
        <dbReference type="PROSITE" id="PS50011"/>
    </source>
</evidence>
<dbReference type="PROSITE" id="PS50011">
    <property type="entry name" value="PROTEIN_KINASE_DOM"/>
    <property type="match status" value="1"/>
</dbReference>
<dbReference type="GO" id="GO:0000086">
    <property type="term" value="P:G2/M transition of mitotic cell cycle"/>
    <property type="evidence" value="ECO:0007669"/>
    <property type="project" value="EnsemblFungi"/>
</dbReference>
<dbReference type="Gene3D" id="3.30.200.20">
    <property type="entry name" value="Phosphorylase Kinase, domain 1"/>
    <property type="match status" value="1"/>
</dbReference>
<evidence type="ECO:0000313" key="10">
    <source>
        <dbReference type="EMBL" id="EDO15082.1"/>
    </source>
</evidence>
<dbReference type="CDD" id="cd14081">
    <property type="entry name" value="STKc_BRSK1_2"/>
    <property type="match status" value="1"/>
</dbReference>
<evidence type="ECO:0000256" key="8">
    <source>
        <dbReference type="SAM" id="MobiDB-lite"/>
    </source>
</evidence>
<dbReference type="eggNOG" id="KOG0588">
    <property type="taxonomic scope" value="Eukaryota"/>
</dbReference>
<evidence type="ECO:0000256" key="6">
    <source>
        <dbReference type="ARBA" id="ARBA00022840"/>
    </source>
</evidence>
<organism evidence="11">
    <name type="scientific">Vanderwaltozyma polyspora (strain ATCC 22028 / DSM 70294 / BCRC 21397 / CBS 2163 / NBRC 10782 / NRRL Y-8283 / UCD 57-17)</name>
    <name type="common">Kluyveromyces polysporus</name>
    <dbReference type="NCBI Taxonomy" id="436907"/>
    <lineage>
        <taxon>Eukaryota</taxon>
        <taxon>Fungi</taxon>
        <taxon>Dikarya</taxon>
        <taxon>Ascomycota</taxon>
        <taxon>Saccharomycotina</taxon>
        <taxon>Saccharomycetes</taxon>
        <taxon>Saccharomycetales</taxon>
        <taxon>Saccharomycetaceae</taxon>
        <taxon>Vanderwaltozyma</taxon>
    </lineage>
</organism>
<evidence type="ECO:0000313" key="11">
    <source>
        <dbReference type="Proteomes" id="UP000000267"/>
    </source>
</evidence>
<dbReference type="GeneID" id="5543130"/>